<organism evidence="10 11">
    <name type="scientific">Photobacterium damselae subsp. damselae</name>
    <name type="common">Listonella damsela</name>
    <dbReference type="NCBI Taxonomy" id="85581"/>
    <lineage>
        <taxon>Bacteria</taxon>
        <taxon>Pseudomonadati</taxon>
        <taxon>Pseudomonadota</taxon>
        <taxon>Gammaproteobacteria</taxon>
        <taxon>Vibrionales</taxon>
        <taxon>Vibrionaceae</taxon>
        <taxon>Photobacterium</taxon>
    </lineage>
</organism>
<comment type="similarity">
    <text evidence="8">Belongs to the glycosyltransferase group 1 family.</text>
</comment>
<dbReference type="PANTHER" id="PTHR42755:SF1">
    <property type="entry name" value="3-DEOXY-D-MANNO-OCTULOSONIC ACID TRANSFERASE, MITOCHONDRIAL-RELATED"/>
    <property type="match status" value="1"/>
</dbReference>
<comment type="caution">
    <text evidence="10">The sequence shown here is derived from an EMBL/GenBank/DDBJ whole genome shotgun (WGS) entry which is preliminary data.</text>
</comment>
<dbReference type="PANTHER" id="PTHR42755">
    <property type="entry name" value="3-DEOXY-MANNO-OCTULOSONATE CYTIDYLYLTRANSFERASE"/>
    <property type="match status" value="1"/>
</dbReference>
<evidence type="ECO:0000259" key="9">
    <source>
        <dbReference type="Pfam" id="PF04413"/>
    </source>
</evidence>
<evidence type="ECO:0000256" key="1">
    <source>
        <dbReference type="ARBA" id="ARBA00004713"/>
    </source>
</evidence>
<dbReference type="Gene3D" id="3.40.50.11720">
    <property type="entry name" value="3-Deoxy-D-manno-octulosonic-acid transferase, N-terminal domain"/>
    <property type="match status" value="1"/>
</dbReference>
<proteinExistence type="inferred from homology"/>
<dbReference type="InterPro" id="IPR038107">
    <property type="entry name" value="Glycos_transf_N_sf"/>
</dbReference>
<dbReference type="EMBL" id="JABXOR010000286">
    <property type="protein sequence ID" value="NVO99482.1"/>
    <property type="molecule type" value="Genomic_DNA"/>
</dbReference>
<evidence type="ECO:0000256" key="6">
    <source>
        <dbReference type="ARBA" id="ARBA00049183"/>
    </source>
</evidence>
<reference evidence="10 11" key="1">
    <citation type="submission" date="2020-06" db="EMBL/GenBank/DDBJ databases">
        <title>Photobacterium damselae subsp. damselae comparative genomics.</title>
        <authorList>
            <person name="Osorio C.R."/>
        </authorList>
    </citation>
    <scope>NUCLEOTIDE SEQUENCE [LARGE SCALE GENOMIC DNA]</scope>
    <source>
        <strain evidence="10 11">TW250/03</strain>
    </source>
</reference>
<dbReference type="GO" id="GO:0005886">
    <property type="term" value="C:plasma membrane"/>
    <property type="evidence" value="ECO:0007669"/>
    <property type="project" value="UniProtKB-SubCell"/>
</dbReference>
<dbReference type="InterPro" id="IPR007507">
    <property type="entry name" value="Glycos_transf_N"/>
</dbReference>
<comment type="function">
    <text evidence="8">Involved in lipopolysaccharide (LPS) biosynthesis. Catalyzes the transfer of 3-deoxy-D-manno-octulosonate (Kdo) residue(s) from CMP-Kdo to lipid IV(A), the tetraacyldisaccharide-1,4'-bisphosphate precursor of lipid A.</text>
</comment>
<comment type="pathway">
    <text evidence="1 8">Bacterial outer membrane biogenesis; LPS core biosynthesis.</text>
</comment>
<keyword evidence="8" id="KW-0472">Membrane</keyword>
<feature type="non-terminal residue" evidence="10">
    <location>
        <position position="205"/>
    </location>
</feature>
<evidence type="ECO:0000313" key="10">
    <source>
        <dbReference type="EMBL" id="NVO99482.1"/>
    </source>
</evidence>
<evidence type="ECO:0000256" key="7">
    <source>
        <dbReference type="PIRSR" id="PIRSR639901-1"/>
    </source>
</evidence>
<evidence type="ECO:0000256" key="4">
    <source>
        <dbReference type="ARBA" id="ARBA00022679"/>
    </source>
</evidence>
<evidence type="ECO:0000256" key="5">
    <source>
        <dbReference type="ARBA" id="ARBA00031445"/>
    </source>
</evidence>
<evidence type="ECO:0000256" key="8">
    <source>
        <dbReference type="RuleBase" id="RU365103"/>
    </source>
</evidence>
<evidence type="ECO:0000256" key="3">
    <source>
        <dbReference type="ARBA" id="ARBA00019077"/>
    </source>
</evidence>
<comment type="subcellular location">
    <subcellularLocation>
        <location evidence="8">Cell membrane</location>
    </subcellularLocation>
</comment>
<feature type="domain" description="3-deoxy-D-manno-octulosonic-acid transferase N-terminal" evidence="9">
    <location>
        <begin position="34"/>
        <end position="205"/>
    </location>
</feature>
<dbReference type="Pfam" id="PF04413">
    <property type="entry name" value="Glycos_transf_N"/>
    <property type="match status" value="1"/>
</dbReference>
<name>A0A850QMK1_PHODD</name>
<keyword evidence="8" id="KW-1003">Cell membrane</keyword>
<keyword evidence="4 8" id="KW-0808">Transferase</keyword>
<accession>A0A850QMK1</accession>
<feature type="active site" description="Proton acceptor" evidence="7">
    <location>
        <position position="61"/>
    </location>
</feature>
<dbReference type="UniPathway" id="UPA00958"/>
<dbReference type="GO" id="GO:0009245">
    <property type="term" value="P:lipid A biosynthetic process"/>
    <property type="evidence" value="ECO:0007669"/>
    <property type="project" value="TreeGrafter"/>
</dbReference>
<gene>
    <name evidence="10" type="ORF">HWA77_04585</name>
</gene>
<dbReference type="SUPFAM" id="SSF53756">
    <property type="entry name" value="UDP-Glycosyltransferase/glycogen phosphorylase"/>
    <property type="match status" value="1"/>
</dbReference>
<dbReference type="AlphaFoldDB" id="A0A850QMK1"/>
<evidence type="ECO:0000313" key="11">
    <source>
        <dbReference type="Proteomes" id="UP000533429"/>
    </source>
</evidence>
<dbReference type="GO" id="GO:0043842">
    <property type="term" value="F:Kdo transferase activity"/>
    <property type="evidence" value="ECO:0007669"/>
    <property type="project" value="UniProtKB-EC"/>
</dbReference>
<dbReference type="Proteomes" id="UP000533429">
    <property type="component" value="Unassembled WGS sequence"/>
</dbReference>
<keyword evidence="8" id="KW-0448">Lipopolysaccharide biosynthesis</keyword>
<sequence length="205" mass="22944">MLLQIIYTLLLALASPLLLFGLYKHKPGKPAFGKRWKEHFGLTPVIKGKNPIWIHAASVGESIAITPLIKALKEQYPQQAIVVTTTTSTGAEQIAKLGDLVEHRYMPIDFTWCVRGFLKAVQPKLMLIVEKELWLNTLTAVSNHRIPIVITNARLSERSAKRYRSVAFFTKVLLSRIDKILCLHTDDAARFLNIGASSEKITVTG</sequence>
<protein>
    <recommendedName>
        <fullName evidence="3 8">3-deoxy-D-manno-octulosonic acid transferase</fullName>
        <shortName evidence="8">Kdo transferase</shortName>
        <ecNumber evidence="2 8">2.4.99.12</ecNumber>
    </recommendedName>
    <alternativeName>
        <fullName evidence="5 8">Lipid IV(A) 3-deoxy-D-manno-octulosonic acid transferase</fullName>
    </alternativeName>
</protein>
<dbReference type="GO" id="GO:0009244">
    <property type="term" value="P:lipopolysaccharide core region biosynthetic process"/>
    <property type="evidence" value="ECO:0007669"/>
    <property type="project" value="UniProtKB-UniRule"/>
</dbReference>
<dbReference type="InterPro" id="IPR039901">
    <property type="entry name" value="Kdotransferase"/>
</dbReference>
<dbReference type="EC" id="2.4.99.12" evidence="2 8"/>
<evidence type="ECO:0000256" key="2">
    <source>
        <dbReference type="ARBA" id="ARBA00012621"/>
    </source>
</evidence>
<comment type="catalytic activity">
    <reaction evidence="6 8">
        <text>lipid IVA (E. coli) + CMP-3-deoxy-beta-D-manno-octulosonate = alpha-Kdo-(2-&gt;6)-lipid IVA (E. coli) + CMP + H(+)</text>
        <dbReference type="Rhea" id="RHEA:28066"/>
        <dbReference type="ChEBI" id="CHEBI:15378"/>
        <dbReference type="ChEBI" id="CHEBI:58603"/>
        <dbReference type="ChEBI" id="CHEBI:60364"/>
        <dbReference type="ChEBI" id="CHEBI:60377"/>
        <dbReference type="ChEBI" id="CHEBI:85987"/>
        <dbReference type="EC" id="2.4.99.12"/>
    </reaction>
</comment>
<dbReference type="FunFam" id="3.40.50.11720:FF:000001">
    <property type="entry name" value="3-deoxy-D-manno-octulosonic acid transferase"/>
    <property type="match status" value="1"/>
</dbReference>